<dbReference type="AlphaFoldDB" id="A0A419WNP2"/>
<reference evidence="2 3" key="1">
    <citation type="submission" date="2018-09" db="EMBL/GenBank/DDBJ databases">
        <title>Genomic Encyclopedia of Archaeal and Bacterial Type Strains, Phase II (KMG-II): from individual species to whole genera.</title>
        <authorList>
            <person name="Goeker M."/>
        </authorList>
    </citation>
    <scope>NUCLEOTIDE SEQUENCE [LARGE SCALE GENOMIC DNA]</scope>
    <source>
        <strain evidence="2 3">DSM 13151</strain>
    </source>
</reference>
<dbReference type="RefSeq" id="WP_120242648.1">
    <property type="nucleotide sequence ID" value="NZ_RAPO01000001.1"/>
</dbReference>
<proteinExistence type="predicted"/>
<organism evidence="2 3">
    <name type="scientific">Halopiger aswanensis</name>
    <dbReference type="NCBI Taxonomy" id="148449"/>
    <lineage>
        <taxon>Archaea</taxon>
        <taxon>Methanobacteriati</taxon>
        <taxon>Methanobacteriota</taxon>
        <taxon>Stenosarchaea group</taxon>
        <taxon>Halobacteria</taxon>
        <taxon>Halobacteriales</taxon>
        <taxon>Natrialbaceae</taxon>
        <taxon>Halopiger</taxon>
    </lineage>
</organism>
<feature type="domain" description="DUF7344" evidence="1">
    <location>
        <begin position="33"/>
        <end position="96"/>
    </location>
</feature>
<evidence type="ECO:0000313" key="3">
    <source>
        <dbReference type="Proteomes" id="UP000283805"/>
    </source>
</evidence>
<comment type="caution">
    <text evidence="2">The sequence shown here is derived from an EMBL/GenBank/DDBJ whole genome shotgun (WGS) entry which is preliminary data.</text>
</comment>
<keyword evidence="3" id="KW-1185">Reference proteome</keyword>
<dbReference type="Pfam" id="PF24035">
    <property type="entry name" value="DUF7344"/>
    <property type="match status" value="1"/>
</dbReference>
<evidence type="ECO:0000259" key="1">
    <source>
        <dbReference type="Pfam" id="PF24035"/>
    </source>
</evidence>
<accession>A0A419WNP2</accession>
<dbReference type="EMBL" id="RAPO01000001">
    <property type="protein sequence ID" value="RKD97069.1"/>
    <property type="molecule type" value="Genomic_DNA"/>
</dbReference>
<name>A0A419WNP2_9EURY</name>
<dbReference type="InterPro" id="IPR055768">
    <property type="entry name" value="DUF7344"/>
</dbReference>
<gene>
    <name evidence="2" type="ORF">ATJ93_0050</name>
</gene>
<protein>
    <recommendedName>
        <fullName evidence="1">DUF7344 domain-containing protein</fullName>
    </recommendedName>
</protein>
<dbReference type="Proteomes" id="UP000283805">
    <property type="component" value="Unassembled WGS sequence"/>
</dbReference>
<evidence type="ECO:0000313" key="2">
    <source>
        <dbReference type="EMBL" id="RKD97069.1"/>
    </source>
</evidence>
<sequence length="113" mass="12278">MVRNDSDSALPVSLRALRADETLSSTTEPAALRRRSRLLSHLESRGGTAPVSALVDALAAEADAPALERDRDRLRIRLVHVDLPRLEARGAVASDAGDVRLLEAPDWYRPTDG</sequence>